<protein>
    <submittedName>
        <fullName evidence="2">Uncharacterized protein</fullName>
    </submittedName>
</protein>
<feature type="compositionally biased region" description="Basic and acidic residues" evidence="1">
    <location>
        <begin position="136"/>
        <end position="167"/>
    </location>
</feature>
<reference evidence="2 3" key="2">
    <citation type="journal article" date="2012" name="J. Bacteriol.">
        <title>Genome Sequences of Burkholderia sp. Strains CCGE1002 and H160, Isolated from Legume Nodules in Mexico and Brazil.</title>
        <authorList>
            <person name="Ormeno-Orrillo E."/>
            <person name="Rogel M.A."/>
            <person name="Chueire L.M."/>
            <person name="Tiedje J.M."/>
            <person name="Martinez-Romero E."/>
            <person name="Hungria M."/>
        </authorList>
    </citation>
    <scope>NUCLEOTIDE SEQUENCE [LARGE SCALE GENOMIC DNA]</scope>
    <source>
        <strain evidence="2 3">CCGE1002</strain>
    </source>
</reference>
<reference evidence="2 3" key="1">
    <citation type="submission" date="2010-04" db="EMBL/GenBank/DDBJ databases">
        <title>Complete sequence of chromosome 1 of Burkholderia sp. CCGE1002.</title>
        <authorList>
            <consortium name="US DOE Joint Genome Institute"/>
            <person name="Lucas S."/>
            <person name="Copeland A."/>
            <person name="Lapidus A."/>
            <person name="Cheng J.-F."/>
            <person name="Bruce D."/>
            <person name="Goodwin L."/>
            <person name="Pitluck S."/>
            <person name="Chertkov O."/>
            <person name="Detter J.C."/>
            <person name="Han C."/>
            <person name="Tapia R."/>
            <person name="Land M."/>
            <person name="Hauser L."/>
            <person name="Kyrpides N."/>
            <person name="Ovchinnikova G."/>
            <person name="Martinez-Romero E."/>
            <person name="Hernandez M.A.R."/>
            <person name="Tiedje J.M."/>
            <person name="Woyke T."/>
        </authorList>
    </citation>
    <scope>NUCLEOTIDE SEQUENCE [LARGE SCALE GENOMIC DNA]</scope>
    <source>
        <strain evidence="2 3">CCGE1002</strain>
    </source>
</reference>
<dbReference type="AlphaFoldDB" id="D5WA22"/>
<organism evidence="2 3">
    <name type="scientific">Paraburkholderia atlantica</name>
    <dbReference type="NCBI Taxonomy" id="2654982"/>
    <lineage>
        <taxon>Bacteria</taxon>
        <taxon>Pseudomonadati</taxon>
        <taxon>Pseudomonadota</taxon>
        <taxon>Betaproteobacteria</taxon>
        <taxon>Burkholderiales</taxon>
        <taxon>Burkholderiaceae</taxon>
        <taxon>Paraburkholderia</taxon>
    </lineage>
</organism>
<evidence type="ECO:0000256" key="1">
    <source>
        <dbReference type="SAM" id="MobiDB-lite"/>
    </source>
</evidence>
<feature type="compositionally biased region" description="Basic and acidic residues" evidence="1">
    <location>
        <begin position="175"/>
        <end position="186"/>
    </location>
</feature>
<feature type="region of interest" description="Disordered" evidence="1">
    <location>
        <begin position="131"/>
        <end position="198"/>
    </location>
</feature>
<dbReference type="Proteomes" id="UP000002190">
    <property type="component" value="Chromosome 1"/>
</dbReference>
<dbReference type="HOGENOM" id="CLU_1375951_0_0_4"/>
<evidence type="ECO:0000313" key="2">
    <source>
        <dbReference type="EMBL" id="ADG14244.1"/>
    </source>
</evidence>
<dbReference type="KEGG" id="bge:BC1002_0136"/>
<name>D5WA22_PARAM</name>
<dbReference type="EMBL" id="CP002013">
    <property type="protein sequence ID" value="ADG14244.1"/>
    <property type="molecule type" value="Genomic_DNA"/>
</dbReference>
<accession>D5WA22</accession>
<gene>
    <name evidence="2" type="ordered locus">BC1002_0136</name>
</gene>
<sequence length="198" mass="21987">MALVSLGHDLLRCKSPKGAGAPYRPNCPSRTKHVAGPLIAPISLSTNECQNRGFFRWRLNDAPPASAVMSTTRYEPSIAHCWSKGGTGIGKQTTSDWRLYNLSSHATADGGGQSDSRQDYDLYARCHVRVGTRSDQQADERRAGRREGSRREARHDRPRESQTEHRAAPKSRRCLRGEAGRNDCRVPRSRPFTASDGE</sequence>
<proteinExistence type="predicted"/>
<evidence type="ECO:0000313" key="3">
    <source>
        <dbReference type="Proteomes" id="UP000002190"/>
    </source>
</evidence>